<comment type="caution">
    <text evidence="11">The sequence shown here is derived from an EMBL/GenBank/DDBJ whole genome shotgun (WGS) entry which is preliminary data.</text>
</comment>
<comment type="cofactor">
    <cofactor evidence="2">
        <name>Zn(2+)</name>
        <dbReference type="ChEBI" id="CHEBI:29105"/>
    </cofactor>
</comment>
<dbReference type="GO" id="GO:0005829">
    <property type="term" value="C:cytosol"/>
    <property type="evidence" value="ECO:0007669"/>
    <property type="project" value="TreeGrafter"/>
</dbReference>
<dbReference type="PROSITE" id="PS51462">
    <property type="entry name" value="NUDIX"/>
    <property type="match status" value="1"/>
</dbReference>
<dbReference type="GO" id="GO:0046872">
    <property type="term" value="F:metal ion binding"/>
    <property type="evidence" value="ECO:0007669"/>
    <property type="project" value="UniProtKB-KW"/>
</dbReference>
<dbReference type="OrthoDB" id="9791656at2"/>
<evidence type="ECO:0000313" key="11">
    <source>
        <dbReference type="EMBL" id="KAA2231561.1"/>
    </source>
</evidence>
<reference evidence="11 12" key="2">
    <citation type="submission" date="2019-09" db="EMBL/GenBank/DDBJ databases">
        <authorList>
            <person name="Jin C."/>
        </authorList>
    </citation>
    <scope>NUCLEOTIDE SEQUENCE [LARGE SCALE GENOMIC DNA]</scope>
    <source>
        <strain evidence="11 12">BN140002</strain>
    </source>
</reference>
<evidence type="ECO:0000256" key="8">
    <source>
        <dbReference type="ARBA" id="ARBA00023027"/>
    </source>
</evidence>
<feature type="domain" description="Nudix hydrolase" evidence="10">
    <location>
        <begin position="166"/>
        <end position="290"/>
    </location>
</feature>
<reference evidence="11 12" key="1">
    <citation type="submission" date="2019-09" db="EMBL/GenBank/DDBJ databases">
        <title>Salinarimonas rosea gen. nov., sp. nov., a new member of the a-2 subgroup of the Proteobacteria.</title>
        <authorList>
            <person name="Liu J."/>
        </authorList>
    </citation>
    <scope>NUCLEOTIDE SEQUENCE [LARGE SCALE GENOMIC DNA]</scope>
    <source>
        <strain evidence="11 12">BN140002</strain>
    </source>
</reference>
<dbReference type="SUPFAM" id="SSF55811">
    <property type="entry name" value="Nudix"/>
    <property type="match status" value="1"/>
</dbReference>
<evidence type="ECO:0000256" key="7">
    <source>
        <dbReference type="ARBA" id="ARBA00022842"/>
    </source>
</evidence>
<comment type="catalytic activity">
    <reaction evidence="9">
        <text>a 5'-end NAD(+)-phospho-ribonucleoside in mRNA + H2O = a 5'-end phospho-adenosine-phospho-ribonucleoside in mRNA + beta-nicotinamide D-ribonucleotide + 2 H(+)</text>
        <dbReference type="Rhea" id="RHEA:60876"/>
        <dbReference type="Rhea" id="RHEA-COMP:15698"/>
        <dbReference type="Rhea" id="RHEA-COMP:15719"/>
        <dbReference type="ChEBI" id="CHEBI:14649"/>
        <dbReference type="ChEBI" id="CHEBI:15377"/>
        <dbReference type="ChEBI" id="CHEBI:15378"/>
        <dbReference type="ChEBI" id="CHEBI:144029"/>
        <dbReference type="ChEBI" id="CHEBI:144051"/>
    </reaction>
    <physiologicalReaction direction="left-to-right" evidence="9">
        <dbReference type="Rhea" id="RHEA:60877"/>
    </physiologicalReaction>
</comment>
<evidence type="ECO:0000256" key="5">
    <source>
        <dbReference type="ARBA" id="ARBA00022723"/>
    </source>
</evidence>
<dbReference type="GO" id="GO:0006742">
    <property type="term" value="P:NADP+ catabolic process"/>
    <property type="evidence" value="ECO:0007669"/>
    <property type="project" value="TreeGrafter"/>
</dbReference>
<evidence type="ECO:0000259" key="10">
    <source>
        <dbReference type="PROSITE" id="PS51462"/>
    </source>
</evidence>
<dbReference type="Pfam" id="PF00293">
    <property type="entry name" value="NUDIX"/>
    <property type="match status" value="1"/>
</dbReference>
<keyword evidence="12" id="KW-1185">Reference proteome</keyword>
<dbReference type="RefSeq" id="WP_149822372.1">
    <property type="nucleotide sequence ID" value="NZ_VUOA01000072.1"/>
</dbReference>
<name>A0A5B2UXN6_9HYPH</name>
<protein>
    <recommendedName>
        <fullName evidence="4">NAD(+) diphosphatase</fullName>
        <ecNumber evidence="4">3.6.1.22</ecNumber>
    </recommendedName>
</protein>
<evidence type="ECO:0000256" key="3">
    <source>
        <dbReference type="ARBA" id="ARBA00009595"/>
    </source>
</evidence>
<dbReference type="Pfam" id="PF09296">
    <property type="entry name" value="NUDIX-like"/>
    <property type="match status" value="1"/>
</dbReference>
<evidence type="ECO:0000256" key="2">
    <source>
        <dbReference type="ARBA" id="ARBA00001947"/>
    </source>
</evidence>
<dbReference type="InterPro" id="IPR049734">
    <property type="entry name" value="NudC-like_C"/>
</dbReference>
<organism evidence="11 12">
    <name type="scientific">Salinarimonas soli</name>
    <dbReference type="NCBI Taxonomy" id="1638099"/>
    <lineage>
        <taxon>Bacteria</taxon>
        <taxon>Pseudomonadati</taxon>
        <taxon>Pseudomonadota</taxon>
        <taxon>Alphaproteobacteria</taxon>
        <taxon>Hyphomicrobiales</taxon>
        <taxon>Salinarimonadaceae</taxon>
        <taxon>Salinarimonas</taxon>
    </lineage>
</organism>
<evidence type="ECO:0000256" key="6">
    <source>
        <dbReference type="ARBA" id="ARBA00022801"/>
    </source>
</evidence>
<dbReference type="GO" id="GO:0019677">
    <property type="term" value="P:NAD+ catabolic process"/>
    <property type="evidence" value="ECO:0007669"/>
    <property type="project" value="TreeGrafter"/>
</dbReference>
<evidence type="ECO:0000256" key="1">
    <source>
        <dbReference type="ARBA" id="ARBA00001946"/>
    </source>
</evidence>
<evidence type="ECO:0000313" key="12">
    <source>
        <dbReference type="Proteomes" id="UP000323142"/>
    </source>
</evidence>
<dbReference type="Proteomes" id="UP000323142">
    <property type="component" value="Unassembled WGS sequence"/>
</dbReference>
<dbReference type="InterPro" id="IPR020084">
    <property type="entry name" value="NUDIX_hydrolase_CS"/>
</dbReference>
<sequence>MPRPLGFIHNPLDRQSAERASLPLGTLKADPNARAVLIAGEIPIFALDDAGAATALLPVAALERAGALKEEAFLGLLEGAPVLAALAAPEAAEGFRDDPRFLVQDLRSVAIQGVVGPDELGILAEAKALMHWHDRHRFCANCGAPTALSSGGFRRDCAACGVQHFPRTDPVVIMLIARGDRILLGRQPRFPPGMFSCLAGFVEPGETVEAAVRRETFEEAGVRVGAVRYAASQPWPFPMSLMIGCIGEALTDELVVDGEELEEVRWVPRDEVVLMMERRHPEGITGPNSIAIANHLVRVWLEEAS</sequence>
<evidence type="ECO:0000256" key="4">
    <source>
        <dbReference type="ARBA" id="ARBA00012381"/>
    </source>
</evidence>
<dbReference type="Pfam" id="PF09297">
    <property type="entry name" value="Zn_ribbon_NUD"/>
    <property type="match status" value="1"/>
</dbReference>
<dbReference type="EMBL" id="VUOA01000072">
    <property type="protein sequence ID" value="KAA2231561.1"/>
    <property type="molecule type" value="Genomic_DNA"/>
</dbReference>
<dbReference type="PANTHER" id="PTHR42904:SF6">
    <property type="entry name" value="NAD-CAPPED RNA HYDROLASE NUDT12"/>
    <property type="match status" value="1"/>
</dbReference>
<dbReference type="Gene3D" id="3.90.79.20">
    <property type="match status" value="1"/>
</dbReference>
<keyword evidence="6 11" id="KW-0378">Hydrolase</keyword>
<dbReference type="InterPro" id="IPR015376">
    <property type="entry name" value="Znr_NADH_PPase"/>
</dbReference>
<dbReference type="PANTHER" id="PTHR42904">
    <property type="entry name" value="NUDIX HYDROLASE, NUDC SUBFAMILY"/>
    <property type="match status" value="1"/>
</dbReference>
<dbReference type="InterPro" id="IPR015375">
    <property type="entry name" value="NADH_PPase-like_N"/>
</dbReference>
<dbReference type="EC" id="3.6.1.22" evidence="4"/>
<dbReference type="InterPro" id="IPR050241">
    <property type="entry name" value="NAD-cap_RNA_hydrolase_NudC"/>
</dbReference>
<dbReference type="InterPro" id="IPR000086">
    <property type="entry name" value="NUDIX_hydrolase_dom"/>
</dbReference>
<dbReference type="PROSITE" id="PS00893">
    <property type="entry name" value="NUDIX_BOX"/>
    <property type="match status" value="1"/>
</dbReference>
<proteinExistence type="inferred from homology"/>
<dbReference type="CDD" id="cd03429">
    <property type="entry name" value="NUDIX_NADH_pyrophosphatase_Nudt13"/>
    <property type="match status" value="1"/>
</dbReference>
<evidence type="ECO:0000256" key="9">
    <source>
        <dbReference type="ARBA" id="ARBA00023679"/>
    </source>
</evidence>
<keyword evidence="7" id="KW-0460">Magnesium</keyword>
<comment type="cofactor">
    <cofactor evidence="1">
        <name>Mg(2+)</name>
        <dbReference type="ChEBI" id="CHEBI:18420"/>
    </cofactor>
</comment>
<dbReference type="NCBIfam" id="NF001299">
    <property type="entry name" value="PRK00241.1"/>
    <property type="match status" value="1"/>
</dbReference>
<keyword evidence="8" id="KW-0520">NAD</keyword>
<comment type="similarity">
    <text evidence="3">Belongs to the Nudix hydrolase family. NudC subfamily.</text>
</comment>
<dbReference type="GO" id="GO:0035529">
    <property type="term" value="F:NADH pyrophosphatase activity"/>
    <property type="evidence" value="ECO:0007669"/>
    <property type="project" value="TreeGrafter"/>
</dbReference>
<dbReference type="InterPro" id="IPR015797">
    <property type="entry name" value="NUDIX_hydrolase-like_dom_sf"/>
</dbReference>
<accession>A0A5B2UXN6</accession>
<gene>
    <name evidence="11" type="primary">nudC</name>
    <name evidence="11" type="ORF">F0L46_25215</name>
</gene>
<dbReference type="Gene3D" id="3.90.79.10">
    <property type="entry name" value="Nucleoside Triphosphate Pyrophosphohydrolase"/>
    <property type="match status" value="1"/>
</dbReference>
<dbReference type="GO" id="GO:0110153">
    <property type="term" value="F:RNA NAD-cap (NMN-forming) hydrolase activity"/>
    <property type="evidence" value="ECO:0007669"/>
    <property type="project" value="RHEA"/>
</dbReference>
<dbReference type="AlphaFoldDB" id="A0A5B2UXN6"/>
<keyword evidence="5" id="KW-0479">Metal-binding</keyword>